<evidence type="ECO:0000256" key="6">
    <source>
        <dbReference type="SAM" id="Phobius"/>
    </source>
</evidence>
<dbReference type="Proteomes" id="UP000274695">
    <property type="component" value="Unassembled WGS sequence"/>
</dbReference>
<accession>A0ABX9W5N7</accession>
<evidence type="ECO:0000256" key="2">
    <source>
        <dbReference type="ARBA" id="ARBA00022475"/>
    </source>
</evidence>
<keyword evidence="8" id="KW-1185">Reference proteome</keyword>
<evidence type="ECO:0000313" key="7">
    <source>
        <dbReference type="EMBL" id="RNL66747.1"/>
    </source>
</evidence>
<dbReference type="Pfam" id="PF03626">
    <property type="entry name" value="COX4_pro"/>
    <property type="match status" value="1"/>
</dbReference>
<reference evidence="7 8" key="1">
    <citation type="submission" date="2018-10" db="EMBL/GenBank/DDBJ databases">
        <title>Draft genome sequence of Zhongshania sp. DSW25-10.</title>
        <authorList>
            <person name="Oh J."/>
        </authorList>
    </citation>
    <scope>NUCLEOTIDE SEQUENCE [LARGE SCALE GENOMIC DNA]</scope>
    <source>
        <strain evidence="7 8">DSW25-10</strain>
    </source>
</reference>
<evidence type="ECO:0000313" key="8">
    <source>
        <dbReference type="Proteomes" id="UP000274695"/>
    </source>
</evidence>
<keyword evidence="4 6" id="KW-1133">Transmembrane helix</keyword>
<keyword evidence="3 6" id="KW-0812">Transmembrane</keyword>
<feature type="transmembrane region" description="Helical" evidence="6">
    <location>
        <begin position="7"/>
        <end position="27"/>
    </location>
</feature>
<organism evidence="7 8">
    <name type="scientific">Zhongshania marina</name>
    <dbReference type="NCBI Taxonomy" id="2304603"/>
    <lineage>
        <taxon>Bacteria</taxon>
        <taxon>Pseudomonadati</taxon>
        <taxon>Pseudomonadota</taxon>
        <taxon>Gammaproteobacteria</taxon>
        <taxon>Cellvibrionales</taxon>
        <taxon>Spongiibacteraceae</taxon>
        <taxon>Zhongshania</taxon>
    </lineage>
</organism>
<evidence type="ECO:0000256" key="1">
    <source>
        <dbReference type="ARBA" id="ARBA00004651"/>
    </source>
</evidence>
<feature type="transmembrane region" description="Helical" evidence="6">
    <location>
        <begin position="33"/>
        <end position="53"/>
    </location>
</feature>
<comment type="caution">
    <text evidence="7">The sequence shown here is derived from an EMBL/GenBank/DDBJ whole genome shotgun (WGS) entry which is preliminary data.</text>
</comment>
<evidence type="ECO:0008006" key="9">
    <source>
        <dbReference type="Google" id="ProtNLM"/>
    </source>
</evidence>
<evidence type="ECO:0000256" key="4">
    <source>
        <dbReference type="ARBA" id="ARBA00022989"/>
    </source>
</evidence>
<name>A0ABX9W5N7_9GAMM</name>
<evidence type="ECO:0000256" key="3">
    <source>
        <dbReference type="ARBA" id="ARBA00022692"/>
    </source>
</evidence>
<feature type="transmembrane region" description="Helical" evidence="6">
    <location>
        <begin position="74"/>
        <end position="92"/>
    </location>
</feature>
<keyword evidence="2" id="KW-1003">Cell membrane</keyword>
<protein>
    <recommendedName>
        <fullName evidence="9">Prokaryotic cytochrome C oxidase subunit IV family protein</fullName>
    </recommendedName>
</protein>
<keyword evidence="5 6" id="KW-0472">Membrane</keyword>
<dbReference type="EMBL" id="RHGB01000003">
    <property type="protein sequence ID" value="RNL66747.1"/>
    <property type="molecule type" value="Genomic_DNA"/>
</dbReference>
<gene>
    <name evidence="7" type="ORF">D0911_04220</name>
</gene>
<comment type="subcellular location">
    <subcellularLocation>
        <location evidence="1">Cell membrane</location>
        <topology evidence="1">Multi-pass membrane protein</topology>
    </subcellularLocation>
</comment>
<sequence length="97" mass="10514">MTSLVKNTSTVVWLVLMGATAASWLLGASPVDLSSGITITGTTTIILILIAFFKVRLVIMHFMEIRTAPLPLKLLCEAWLFATPGVIIGIYLTTNLH</sequence>
<proteinExistence type="predicted"/>
<evidence type="ECO:0000256" key="5">
    <source>
        <dbReference type="ARBA" id="ARBA00023136"/>
    </source>
</evidence>
<dbReference type="InterPro" id="IPR005171">
    <property type="entry name" value="Cyt_c_oxidase_su4_prok"/>
</dbReference>